<keyword evidence="3" id="KW-1185">Reference proteome</keyword>
<evidence type="ECO:0000313" key="3">
    <source>
        <dbReference type="Proteomes" id="UP000520767"/>
    </source>
</evidence>
<proteinExistence type="predicted"/>
<evidence type="ECO:0000313" key="2">
    <source>
        <dbReference type="EMBL" id="MBB4907780.1"/>
    </source>
</evidence>
<protein>
    <recommendedName>
        <fullName evidence="1">Xylose isomerase-like TIM barrel domain-containing protein</fullName>
    </recommendedName>
</protein>
<dbReference type="Gene3D" id="3.20.20.150">
    <property type="entry name" value="Divalent-metal-dependent TIM barrel enzymes"/>
    <property type="match status" value="1"/>
</dbReference>
<reference evidence="2 3" key="1">
    <citation type="submission" date="2020-08" db="EMBL/GenBank/DDBJ databases">
        <title>Genomic Encyclopedia of Type Strains, Phase III (KMG-III): the genomes of soil and plant-associated and newly described type strains.</title>
        <authorList>
            <person name="Whitman W."/>
        </authorList>
    </citation>
    <scope>NUCLEOTIDE SEQUENCE [LARGE SCALE GENOMIC DNA]</scope>
    <source>
        <strain evidence="2 3">CECT 8960</strain>
    </source>
</reference>
<dbReference type="AlphaFoldDB" id="A0A7W7Q675"/>
<dbReference type="Pfam" id="PF01261">
    <property type="entry name" value="AP_endonuc_2"/>
    <property type="match status" value="1"/>
</dbReference>
<dbReference type="RefSeq" id="WP_184811930.1">
    <property type="nucleotide sequence ID" value="NZ_JACHJQ010000004.1"/>
</dbReference>
<sequence>MIPGLVSVTFRQLSPAEIVALVVGAGLEAIEWGGDVHVPLGEFRTAREVGTRCADNGIAIEAYGSYYRADGDFGPVLATALALGAPRIRVWAGSKGSAEEPDRAAVVEDLRVAATLAGGEGVEIAAEYHANTLTDTLESALELFSDVPALKPYWQPPVGSTTGDALAAIPALAPVAAHVFSWADDGTRLPLAAREDLWRPAFAALPADCHVLLEFVRDDSPEAFRQDAATLRAWLATPGWGHDS</sequence>
<dbReference type="Proteomes" id="UP000520767">
    <property type="component" value="Unassembled WGS sequence"/>
</dbReference>
<dbReference type="SUPFAM" id="SSF51658">
    <property type="entry name" value="Xylose isomerase-like"/>
    <property type="match status" value="1"/>
</dbReference>
<feature type="domain" description="Xylose isomerase-like TIM barrel" evidence="1">
    <location>
        <begin position="20"/>
        <end position="153"/>
    </location>
</feature>
<evidence type="ECO:0000259" key="1">
    <source>
        <dbReference type="Pfam" id="PF01261"/>
    </source>
</evidence>
<dbReference type="InterPro" id="IPR036237">
    <property type="entry name" value="Xyl_isomerase-like_sf"/>
</dbReference>
<name>A0A7W7Q675_9PSEU</name>
<comment type="caution">
    <text evidence="2">The sequence shown here is derived from an EMBL/GenBank/DDBJ whole genome shotgun (WGS) entry which is preliminary data.</text>
</comment>
<dbReference type="InterPro" id="IPR013022">
    <property type="entry name" value="Xyl_isomerase-like_TIM-brl"/>
</dbReference>
<organism evidence="2 3">
    <name type="scientific">Actinophytocola algeriensis</name>
    <dbReference type="NCBI Taxonomy" id="1768010"/>
    <lineage>
        <taxon>Bacteria</taxon>
        <taxon>Bacillati</taxon>
        <taxon>Actinomycetota</taxon>
        <taxon>Actinomycetes</taxon>
        <taxon>Pseudonocardiales</taxon>
        <taxon>Pseudonocardiaceae</taxon>
    </lineage>
</organism>
<accession>A0A7W7Q675</accession>
<gene>
    <name evidence="2" type="ORF">FHR82_004022</name>
</gene>
<dbReference type="EMBL" id="JACHJQ010000004">
    <property type="protein sequence ID" value="MBB4907780.1"/>
    <property type="molecule type" value="Genomic_DNA"/>
</dbReference>